<dbReference type="PROSITE" id="PS01124">
    <property type="entry name" value="HTH_ARAC_FAMILY_2"/>
    <property type="match status" value="1"/>
</dbReference>
<comment type="caution">
    <text evidence="5">The sequence shown here is derived from an EMBL/GenBank/DDBJ whole genome shotgun (WGS) entry which is preliminary data.</text>
</comment>
<dbReference type="EMBL" id="JAUGQQ010000003">
    <property type="protein sequence ID" value="MDN3724120.1"/>
    <property type="molecule type" value="Genomic_DNA"/>
</dbReference>
<dbReference type="Gene3D" id="1.10.10.60">
    <property type="entry name" value="Homeodomain-like"/>
    <property type="match status" value="1"/>
</dbReference>
<keyword evidence="1" id="KW-0805">Transcription regulation</keyword>
<dbReference type="Proteomes" id="UP001244787">
    <property type="component" value="Unassembled WGS sequence"/>
</dbReference>
<name>A0ABT8DJQ1_9FLAO</name>
<dbReference type="InterPro" id="IPR046532">
    <property type="entry name" value="DUF6597"/>
</dbReference>
<dbReference type="Pfam" id="PF20240">
    <property type="entry name" value="DUF6597"/>
    <property type="match status" value="1"/>
</dbReference>
<keyword evidence="6" id="KW-1185">Reference proteome</keyword>
<protein>
    <submittedName>
        <fullName evidence="5">Helix-turn-helix domain-containing protein</fullName>
    </submittedName>
</protein>
<dbReference type="SMART" id="SM00342">
    <property type="entry name" value="HTH_ARAC"/>
    <property type="match status" value="1"/>
</dbReference>
<accession>A0ABT8DJQ1</accession>
<proteinExistence type="predicted"/>
<dbReference type="RefSeq" id="WP_290254212.1">
    <property type="nucleotide sequence ID" value="NZ_JAUGQQ010000003.1"/>
</dbReference>
<evidence type="ECO:0000313" key="6">
    <source>
        <dbReference type="Proteomes" id="UP001244787"/>
    </source>
</evidence>
<dbReference type="InterPro" id="IPR018060">
    <property type="entry name" value="HTH_AraC"/>
</dbReference>
<gene>
    <name evidence="5" type="ORF">QRD02_06980</name>
</gene>
<keyword evidence="3" id="KW-0804">Transcription</keyword>
<dbReference type="InterPro" id="IPR050204">
    <property type="entry name" value="AraC_XylS_family_regulators"/>
</dbReference>
<evidence type="ECO:0000256" key="2">
    <source>
        <dbReference type="ARBA" id="ARBA00023125"/>
    </source>
</evidence>
<keyword evidence="2" id="KW-0238">DNA-binding</keyword>
<dbReference type="InterPro" id="IPR009057">
    <property type="entry name" value="Homeodomain-like_sf"/>
</dbReference>
<dbReference type="PANTHER" id="PTHR46796:SF13">
    <property type="entry name" value="HTH-TYPE TRANSCRIPTIONAL ACTIVATOR RHAS"/>
    <property type="match status" value="1"/>
</dbReference>
<dbReference type="PANTHER" id="PTHR46796">
    <property type="entry name" value="HTH-TYPE TRANSCRIPTIONAL ACTIVATOR RHAS-RELATED"/>
    <property type="match status" value="1"/>
</dbReference>
<evidence type="ECO:0000259" key="4">
    <source>
        <dbReference type="PROSITE" id="PS01124"/>
    </source>
</evidence>
<evidence type="ECO:0000256" key="3">
    <source>
        <dbReference type="ARBA" id="ARBA00023163"/>
    </source>
</evidence>
<sequence length="288" mass="33328">MKTKLFKPSSPLSNYIDNYMLVDIDWSKTTELANVWRLIPYGKVAMFFLYGDTWEYNFQGANAPMQRERRAFLVGPLVQPIWLRFTGRSRLIKIQFRSSGAQRFLPVNMEEFRNMPSLDLEAVWGNATHELLEQLEASPSDSESIEKLNSFLEKRLLPRQEHIDYVDYTIEQMKANNGNISIKGLEQKLGICTRQLQRHFLSKIGISPKEMSKLIRLNSAFCSLETDPSISLTNLSYEAGYYDQSHFYRDFKSLSGESPKNFFSNNSDELFVTHGANFVEQRIQITSS</sequence>
<dbReference type="SUPFAM" id="SSF46689">
    <property type="entry name" value="Homeodomain-like"/>
    <property type="match status" value="1"/>
</dbReference>
<evidence type="ECO:0000313" key="5">
    <source>
        <dbReference type="EMBL" id="MDN3724120.1"/>
    </source>
</evidence>
<feature type="domain" description="HTH araC/xylS-type" evidence="4">
    <location>
        <begin position="160"/>
        <end position="265"/>
    </location>
</feature>
<organism evidence="5 6">
    <name type="scientific">Aequorivita aurantiaca</name>
    <dbReference type="NCBI Taxonomy" id="3053356"/>
    <lineage>
        <taxon>Bacteria</taxon>
        <taxon>Pseudomonadati</taxon>
        <taxon>Bacteroidota</taxon>
        <taxon>Flavobacteriia</taxon>
        <taxon>Flavobacteriales</taxon>
        <taxon>Flavobacteriaceae</taxon>
        <taxon>Aequorivita</taxon>
    </lineage>
</organism>
<reference evidence="5 6" key="1">
    <citation type="submission" date="2023-06" db="EMBL/GenBank/DDBJ databases">
        <authorList>
            <person name="Ye Y.-Q."/>
            <person name="Du Z.-J."/>
        </authorList>
    </citation>
    <scope>NUCLEOTIDE SEQUENCE [LARGE SCALE GENOMIC DNA]</scope>
    <source>
        <strain evidence="5 6">SDUM287046</strain>
    </source>
</reference>
<evidence type="ECO:0000256" key="1">
    <source>
        <dbReference type="ARBA" id="ARBA00023015"/>
    </source>
</evidence>
<dbReference type="Pfam" id="PF12833">
    <property type="entry name" value="HTH_18"/>
    <property type="match status" value="1"/>
</dbReference>